<evidence type="ECO:0000313" key="8">
    <source>
        <dbReference type="EMBL" id="KAG2173243.1"/>
    </source>
</evidence>
<keyword evidence="3" id="KW-0862">Zinc</keyword>
<keyword evidence="2 4" id="KW-0863">Zinc-finger</keyword>
<dbReference type="InterPro" id="IPR015947">
    <property type="entry name" value="PUA-like_sf"/>
</dbReference>
<dbReference type="SMART" id="SM00464">
    <property type="entry name" value="LON"/>
    <property type="match status" value="1"/>
</dbReference>
<keyword evidence="9" id="KW-1185">Reference proteome</keyword>
<dbReference type="InterPro" id="IPR001841">
    <property type="entry name" value="Znf_RING"/>
</dbReference>
<dbReference type="Pfam" id="PF13445">
    <property type="entry name" value="zf-RING_UBOX"/>
    <property type="match status" value="1"/>
</dbReference>
<evidence type="ECO:0000256" key="5">
    <source>
        <dbReference type="SAM" id="MobiDB-lite"/>
    </source>
</evidence>
<dbReference type="EMBL" id="JAEPQZ010000015">
    <property type="protein sequence ID" value="KAG2173243.1"/>
    <property type="molecule type" value="Genomic_DNA"/>
</dbReference>
<dbReference type="PANTHER" id="PTHR23327:SF42">
    <property type="entry name" value="LON PEPTIDASE N-TERMINAL DOMAIN AND RING FINGER PROTEIN C14F5.10C"/>
    <property type="match status" value="1"/>
</dbReference>
<dbReference type="SMART" id="SM00184">
    <property type="entry name" value="RING"/>
    <property type="match status" value="2"/>
</dbReference>
<evidence type="ECO:0000313" key="9">
    <source>
        <dbReference type="Proteomes" id="UP000654370"/>
    </source>
</evidence>
<dbReference type="Gene3D" id="3.30.40.10">
    <property type="entry name" value="Zinc/RING finger domain, C3HC4 (zinc finger)"/>
    <property type="match status" value="2"/>
</dbReference>
<name>A0A8H7UAX8_MORIS</name>
<evidence type="ECO:0000259" key="6">
    <source>
        <dbReference type="PROSITE" id="PS50089"/>
    </source>
</evidence>
<dbReference type="InterPro" id="IPR027370">
    <property type="entry name" value="Znf-RING_euk"/>
</dbReference>
<dbReference type="SUPFAM" id="SSF57850">
    <property type="entry name" value="RING/U-box"/>
    <property type="match status" value="2"/>
</dbReference>
<dbReference type="PROSITE" id="PS51787">
    <property type="entry name" value="LON_N"/>
    <property type="match status" value="1"/>
</dbReference>
<evidence type="ECO:0000256" key="1">
    <source>
        <dbReference type="ARBA" id="ARBA00022723"/>
    </source>
</evidence>
<accession>A0A8H7UAX8</accession>
<feature type="domain" description="Lon N-terminal" evidence="7">
    <location>
        <begin position="235"/>
        <end position="502"/>
    </location>
</feature>
<feature type="domain" description="RING-type" evidence="6">
    <location>
        <begin position="56"/>
        <end position="92"/>
    </location>
</feature>
<feature type="compositionally biased region" description="Basic residues" evidence="5">
    <location>
        <begin position="1"/>
        <end position="12"/>
    </location>
</feature>
<dbReference type="PROSITE" id="PS50089">
    <property type="entry name" value="ZF_RING_2"/>
    <property type="match status" value="2"/>
</dbReference>
<dbReference type="Proteomes" id="UP000654370">
    <property type="component" value="Unassembled WGS sequence"/>
</dbReference>
<gene>
    <name evidence="8" type="ORF">INT43_004617</name>
</gene>
<dbReference type="InterPro" id="IPR003111">
    <property type="entry name" value="Lon_prtase_N"/>
</dbReference>
<protein>
    <submittedName>
        <fullName evidence="8">Uncharacterized protein</fullName>
    </submittedName>
</protein>
<dbReference type="GO" id="GO:0008270">
    <property type="term" value="F:zinc ion binding"/>
    <property type="evidence" value="ECO:0007669"/>
    <property type="project" value="UniProtKB-KW"/>
</dbReference>
<feature type="domain" description="RING-type" evidence="6">
    <location>
        <begin position="150"/>
        <end position="188"/>
    </location>
</feature>
<sequence>MTSGKLKRRRQSKTPSLQAVQPRAGPSSASTSSATYQAHSSLPHPPQHALWDLLKCPVCYNVLKDPVTLSCGYVVCIDCMPPYKDLAFVCPVKYCARPSHILLRTAKTDVTLLKLLELATEAMTDRSQHISSIAPQIRPIRQRIEDALECTICACMFLDPVTTPCGHTTCHRCLLRSRDNSAFCPTCRTRLPAYSSLQTLAVNSAIYAVLSRLFPEEYFRNAREISQEENDETQLPLFVHTSVAFPSIPFAVHVYEPRYMTMLRRCLLRPQKRFGICLARVPTEADQAPFQQLGTMVDIRNVANIDDERAIVEAMAAFRFKVISSHQKDGYHTAQWEQLHDLSPEEQSYLERMEIMTATARKFKARNAAASPGSTGPALGPAMFSLGTMIVTQGQAWASRSQGSSSLQNTKGQMPEVTELEMQTTEDIITNIRQFIEVFRSSDTAWLHHTSRFGPPPDTSNAFVWWAALSLPLSEQDKYKLLQFNTTRERAKLVMTWINSLKQKWWFPSSS</sequence>
<proteinExistence type="predicted"/>
<evidence type="ECO:0000259" key="7">
    <source>
        <dbReference type="PROSITE" id="PS51787"/>
    </source>
</evidence>
<dbReference type="Pfam" id="PF02190">
    <property type="entry name" value="LON_substr_bdg"/>
    <property type="match status" value="1"/>
</dbReference>
<dbReference type="PANTHER" id="PTHR23327">
    <property type="entry name" value="RING FINGER PROTEIN 127"/>
    <property type="match status" value="1"/>
</dbReference>
<evidence type="ECO:0000256" key="3">
    <source>
        <dbReference type="ARBA" id="ARBA00022833"/>
    </source>
</evidence>
<organism evidence="8 9">
    <name type="scientific">Mortierella isabellina</name>
    <name type="common">Filamentous fungus</name>
    <name type="synonym">Umbelopsis isabellina</name>
    <dbReference type="NCBI Taxonomy" id="91625"/>
    <lineage>
        <taxon>Eukaryota</taxon>
        <taxon>Fungi</taxon>
        <taxon>Fungi incertae sedis</taxon>
        <taxon>Mucoromycota</taxon>
        <taxon>Mucoromycotina</taxon>
        <taxon>Umbelopsidomycetes</taxon>
        <taxon>Umbelopsidales</taxon>
        <taxon>Umbelopsidaceae</taxon>
        <taxon>Umbelopsis</taxon>
    </lineage>
</organism>
<keyword evidence="1" id="KW-0479">Metal-binding</keyword>
<dbReference type="InterPro" id="IPR013083">
    <property type="entry name" value="Znf_RING/FYVE/PHD"/>
</dbReference>
<reference evidence="8" key="1">
    <citation type="submission" date="2020-12" db="EMBL/GenBank/DDBJ databases">
        <title>Metabolic potential, ecology and presence of endohyphal bacteria is reflected in genomic diversity of Mucoromycotina.</title>
        <authorList>
            <person name="Muszewska A."/>
            <person name="Okrasinska A."/>
            <person name="Steczkiewicz K."/>
            <person name="Drgas O."/>
            <person name="Orlowska M."/>
            <person name="Perlinska-Lenart U."/>
            <person name="Aleksandrzak-Piekarczyk T."/>
            <person name="Szatraj K."/>
            <person name="Zielenkiewicz U."/>
            <person name="Pilsyk S."/>
            <person name="Malc E."/>
            <person name="Mieczkowski P."/>
            <person name="Kruszewska J.S."/>
            <person name="Biernat P."/>
            <person name="Pawlowska J."/>
        </authorList>
    </citation>
    <scope>NUCLEOTIDE SEQUENCE</scope>
    <source>
        <strain evidence="8">WA0000067209</strain>
    </source>
</reference>
<evidence type="ECO:0000256" key="2">
    <source>
        <dbReference type="ARBA" id="ARBA00022771"/>
    </source>
</evidence>
<dbReference type="OrthoDB" id="264917at2759"/>
<dbReference type="AlphaFoldDB" id="A0A8H7UAX8"/>
<feature type="compositionally biased region" description="Low complexity" evidence="5">
    <location>
        <begin position="27"/>
        <end position="40"/>
    </location>
</feature>
<dbReference type="Pfam" id="PF13923">
    <property type="entry name" value="zf-C3HC4_2"/>
    <property type="match status" value="1"/>
</dbReference>
<evidence type="ECO:0000256" key="4">
    <source>
        <dbReference type="PROSITE-ProRule" id="PRU00175"/>
    </source>
</evidence>
<feature type="region of interest" description="Disordered" evidence="5">
    <location>
        <begin position="1"/>
        <end position="40"/>
    </location>
</feature>
<dbReference type="SUPFAM" id="SSF88697">
    <property type="entry name" value="PUA domain-like"/>
    <property type="match status" value="1"/>
</dbReference>
<dbReference type="Gene3D" id="2.30.130.40">
    <property type="entry name" value="LON domain-like"/>
    <property type="match status" value="1"/>
</dbReference>
<dbReference type="InterPro" id="IPR046336">
    <property type="entry name" value="Lon_prtase_N_sf"/>
</dbReference>
<comment type="caution">
    <text evidence="8">The sequence shown here is derived from an EMBL/GenBank/DDBJ whole genome shotgun (WGS) entry which is preliminary data.</text>
</comment>